<keyword evidence="2" id="KW-1185">Reference proteome</keyword>
<dbReference type="EMBL" id="BAABME010013239">
    <property type="protein sequence ID" value="GAA0185954.1"/>
    <property type="molecule type" value="Genomic_DNA"/>
</dbReference>
<accession>A0AAV3RYC7</accession>
<gene>
    <name evidence="1" type="ORF">LIER_33242</name>
</gene>
<comment type="caution">
    <text evidence="1">The sequence shown here is derived from an EMBL/GenBank/DDBJ whole genome shotgun (WGS) entry which is preliminary data.</text>
</comment>
<name>A0AAV3RYC7_LITER</name>
<sequence>MKMWSQEHDGLIISLLKFNRGVGTNSACDFDIGFKIFFFLNRVEEFEMIVVGHDNLEAVYKWARSYYRVM</sequence>
<dbReference type="AlphaFoldDB" id="A0AAV3RYC7"/>
<organism evidence="1 2">
    <name type="scientific">Lithospermum erythrorhizon</name>
    <name type="common">Purple gromwell</name>
    <name type="synonym">Lithospermum officinale var. erythrorhizon</name>
    <dbReference type="NCBI Taxonomy" id="34254"/>
    <lineage>
        <taxon>Eukaryota</taxon>
        <taxon>Viridiplantae</taxon>
        <taxon>Streptophyta</taxon>
        <taxon>Embryophyta</taxon>
        <taxon>Tracheophyta</taxon>
        <taxon>Spermatophyta</taxon>
        <taxon>Magnoliopsida</taxon>
        <taxon>eudicotyledons</taxon>
        <taxon>Gunneridae</taxon>
        <taxon>Pentapetalae</taxon>
        <taxon>asterids</taxon>
        <taxon>lamiids</taxon>
        <taxon>Boraginales</taxon>
        <taxon>Boraginaceae</taxon>
        <taxon>Boraginoideae</taxon>
        <taxon>Lithospermeae</taxon>
        <taxon>Lithospermum</taxon>
    </lineage>
</organism>
<evidence type="ECO:0000313" key="2">
    <source>
        <dbReference type="Proteomes" id="UP001454036"/>
    </source>
</evidence>
<protein>
    <submittedName>
        <fullName evidence="1">Uncharacterized protein</fullName>
    </submittedName>
</protein>
<dbReference type="Proteomes" id="UP001454036">
    <property type="component" value="Unassembled WGS sequence"/>
</dbReference>
<evidence type="ECO:0000313" key="1">
    <source>
        <dbReference type="EMBL" id="GAA0185954.1"/>
    </source>
</evidence>
<proteinExistence type="predicted"/>
<reference evidence="1 2" key="1">
    <citation type="submission" date="2024-01" db="EMBL/GenBank/DDBJ databases">
        <title>The complete chloroplast genome sequence of Lithospermum erythrorhizon: insights into the phylogenetic relationship among Boraginaceae species and the maternal lineages of purple gromwells.</title>
        <authorList>
            <person name="Okada T."/>
            <person name="Watanabe K."/>
        </authorList>
    </citation>
    <scope>NUCLEOTIDE SEQUENCE [LARGE SCALE GENOMIC DNA]</scope>
</reference>